<dbReference type="Proteomes" id="UP000019484">
    <property type="component" value="Unassembled WGS sequence"/>
</dbReference>
<evidence type="ECO:0000313" key="3">
    <source>
        <dbReference type="EMBL" id="EXJ90341.1"/>
    </source>
</evidence>
<keyword evidence="4" id="KW-1185">Reference proteome</keyword>
<dbReference type="OrthoDB" id="2021138at2759"/>
<dbReference type="HOGENOM" id="CLU_048454_0_0_1"/>
<feature type="region of interest" description="Disordered" evidence="1">
    <location>
        <begin position="60"/>
        <end position="131"/>
    </location>
</feature>
<dbReference type="PANTHER" id="PTHR43081">
    <property type="entry name" value="ADENYLATE CYCLASE, TERMINAL-DIFFERENTIATION SPECIFIC-RELATED"/>
    <property type="match status" value="1"/>
</dbReference>
<dbReference type="EMBL" id="AMWN01000003">
    <property type="protein sequence ID" value="EXJ90341.1"/>
    <property type="molecule type" value="Genomic_DNA"/>
</dbReference>
<dbReference type="PANTHER" id="PTHR43081:SF1">
    <property type="entry name" value="ADENYLATE CYCLASE, TERMINAL-DIFFERENTIATION SPECIFIC"/>
    <property type="match status" value="1"/>
</dbReference>
<evidence type="ECO:0000313" key="4">
    <source>
        <dbReference type="Proteomes" id="UP000019484"/>
    </source>
</evidence>
<dbReference type="PROSITE" id="PS50125">
    <property type="entry name" value="GUANYLATE_CYCLASE_2"/>
    <property type="match status" value="1"/>
</dbReference>
<protein>
    <recommendedName>
        <fullName evidence="2">Guanylate cyclase domain-containing protein</fullName>
    </recommendedName>
</protein>
<feature type="compositionally biased region" description="Polar residues" evidence="1">
    <location>
        <begin position="71"/>
        <end position="90"/>
    </location>
</feature>
<organism evidence="3 4">
    <name type="scientific">Capronia coronata CBS 617.96</name>
    <dbReference type="NCBI Taxonomy" id="1182541"/>
    <lineage>
        <taxon>Eukaryota</taxon>
        <taxon>Fungi</taxon>
        <taxon>Dikarya</taxon>
        <taxon>Ascomycota</taxon>
        <taxon>Pezizomycotina</taxon>
        <taxon>Eurotiomycetes</taxon>
        <taxon>Chaetothyriomycetidae</taxon>
        <taxon>Chaetothyriales</taxon>
        <taxon>Herpotrichiellaceae</taxon>
        <taxon>Capronia</taxon>
    </lineage>
</organism>
<dbReference type="SMART" id="SM00044">
    <property type="entry name" value="CYCc"/>
    <property type="match status" value="1"/>
</dbReference>
<dbReference type="SUPFAM" id="SSF55073">
    <property type="entry name" value="Nucleotide cyclase"/>
    <property type="match status" value="1"/>
</dbReference>
<dbReference type="Pfam" id="PF00211">
    <property type="entry name" value="Guanylate_cyc"/>
    <property type="match status" value="1"/>
</dbReference>
<dbReference type="GO" id="GO:0009190">
    <property type="term" value="P:cyclic nucleotide biosynthetic process"/>
    <property type="evidence" value="ECO:0007669"/>
    <property type="project" value="InterPro"/>
</dbReference>
<reference evidence="3 4" key="1">
    <citation type="submission" date="2013-03" db="EMBL/GenBank/DDBJ databases">
        <title>The Genome Sequence of Capronia coronata CBS 617.96.</title>
        <authorList>
            <consortium name="The Broad Institute Genomics Platform"/>
            <person name="Cuomo C."/>
            <person name="de Hoog S."/>
            <person name="Gorbushina A."/>
            <person name="Walker B."/>
            <person name="Young S.K."/>
            <person name="Zeng Q."/>
            <person name="Gargeya S."/>
            <person name="Fitzgerald M."/>
            <person name="Haas B."/>
            <person name="Abouelleil A."/>
            <person name="Allen A.W."/>
            <person name="Alvarado L."/>
            <person name="Arachchi H.M."/>
            <person name="Berlin A.M."/>
            <person name="Chapman S.B."/>
            <person name="Gainer-Dewar J."/>
            <person name="Goldberg J."/>
            <person name="Griggs A."/>
            <person name="Gujja S."/>
            <person name="Hansen M."/>
            <person name="Howarth C."/>
            <person name="Imamovic A."/>
            <person name="Ireland A."/>
            <person name="Larimer J."/>
            <person name="McCowan C."/>
            <person name="Murphy C."/>
            <person name="Pearson M."/>
            <person name="Poon T.W."/>
            <person name="Priest M."/>
            <person name="Roberts A."/>
            <person name="Saif S."/>
            <person name="Shea T."/>
            <person name="Sisk P."/>
            <person name="Sykes S."/>
            <person name="Wortman J."/>
            <person name="Nusbaum C."/>
            <person name="Birren B."/>
        </authorList>
    </citation>
    <scope>NUCLEOTIDE SEQUENCE [LARGE SCALE GENOMIC DNA]</scope>
    <source>
        <strain evidence="3 4">CBS 617.96</strain>
    </source>
</reference>
<sequence>MPGRIRLREVTSLRTVFREGAIRRTSSSRRASLPLQTHARQVHLDHNVMLARSTVSGGARALSTTGGGRYHQSNTHYSTTSGVNADSNSEPVKHDEAEGDRHRHREPAVAVGAQAAKQPDTEPSPPPQGSLSIVFTDIVKSTAIWEQDETAMMQAMQLHDHMVRHLTEANHGYEVKQNGDGFMIAFPTATAAVQFCLDVQEQLLDENWPREILKLTPGKETKDSDGHLLFRGLQLRMSAHWGRPVCNWNDVIQRMDYLGPMVNRAARFIEATEAGQIVVSEEFLIQLQGELEMEVKSPSDAGQEEQTSTQQSQTTVTDDCSSAGDTGRASVGVGVGVSDKDQTRTENRDEHESVDLGILRSKKGQRNLTHQRFEVRLLGDHEFRGLDDPQKLYFLVPRSLEGRVEHWQRVTHVPGVKGNVQGGAV</sequence>
<dbReference type="STRING" id="1182541.W9YMA7"/>
<name>W9YMA7_9EURO</name>
<feature type="compositionally biased region" description="Basic and acidic residues" evidence="1">
    <location>
        <begin position="91"/>
        <end position="101"/>
    </location>
</feature>
<accession>W9YMA7</accession>
<gene>
    <name evidence="3" type="ORF">A1O1_03440</name>
</gene>
<dbReference type="InterPro" id="IPR001054">
    <property type="entry name" value="A/G_cyclase"/>
</dbReference>
<dbReference type="AlphaFoldDB" id="W9YMA7"/>
<comment type="caution">
    <text evidence="3">The sequence shown here is derived from an EMBL/GenBank/DDBJ whole genome shotgun (WGS) entry which is preliminary data.</text>
</comment>
<evidence type="ECO:0000259" key="2">
    <source>
        <dbReference type="PROSITE" id="PS50125"/>
    </source>
</evidence>
<dbReference type="GO" id="GO:0035556">
    <property type="term" value="P:intracellular signal transduction"/>
    <property type="evidence" value="ECO:0007669"/>
    <property type="project" value="InterPro"/>
</dbReference>
<proteinExistence type="predicted"/>
<evidence type="ECO:0000256" key="1">
    <source>
        <dbReference type="SAM" id="MobiDB-lite"/>
    </source>
</evidence>
<dbReference type="GeneID" id="19158334"/>
<dbReference type="InterPro" id="IPR050697">
    <property type="entry name" value="Adenylyl/Guanylyl_Cyclase_3/4"/>
</dbReference>
<feature type="compositionally biased region" description="Low complexity" evidence="1">
    <location>
        <begin position="304"/>
        <end position="317"/>
    </location>
</feature>
<dbReference type="Gene3D" id="3.30.70.1230">
    <property type="entry name" value="Nucleotide cyclase"/>
    <property type="match status" value="1"/>
</dbReference>
<feature type="domain" description="Guanylate cyclase" evidence="2">
    <location>
        <begin position="132"/>
        <end position="269"/>
    </location>
</feature>
<dbReference type="InterPro" id="IPR029787">
    <property type="entry name" value="Nucleotide_cyclase"/>
</dbReference>
<dbReference type="RefSeq" id="XP_007722535.1">
    <property type="nucleotide sequence ID" value="XM_007724345.1"/>
</dbReference>
<feature type="region of interest" description="Disordered" evidence="1">
    <location>
        <begin position="294"/>
        <end position="353"/>
    </location>
</feature>
<dbReference type="eggNOG" id="KOG0618">
    <property type="taxonomic scope" value="Eukaryota"/>
</dbReference>
<dbReference type="CDD" id="cd07302">
    <property type="entry name" value="CHD"/>
    <property type="match status" value="1"/>
</dbReference>
<feature type="compositionally biased region" description="Basic and acidic residues" evidence="1">
    <location>
        <begin position="338"/>
        <end position="353"/>
    </location>
</feature>